<evidence type="ECO:0000313" key="2">
    <source>
        <dbReference type="Proteomes" id="UP001596379"/>
    </source>
</evidence>
<keyword evidence="2" id="KW-1185">Reference proteome</keyword>
<gene>
    <name evidence="1" type="ORF">ACFQO0_14465</name>
</gene>
<dbReference type="InterPro" id="IPR007263">
    <property type="entry name" value="DCC1-like"/>
</dbReference>
<dbReference type="RefSeq" id="WP_382235820.1">
    <property type="nucleotide sequence ID" value="NZ_JBHTCC010000003.1"/>
</dbReference>
<dbReference type="PANTHER" id="PTHR34290:SF2">
    <property type="entry name" value="OS04G0668800 PROTEIN"/>
    <property type="match status" value="1"/>
</dbReference>
<dbReference type="InterPro" id="IPR044691">
    <property type="entry name" value="DCC1_Trx"/>
</dbReference>
<dbReference type="PANTHER" id="PTHR34290">
    <property type="entry name" value="SI:CH73-390P7.2"/>
    <property type="match status" value="1"/>
</dbReference>
<dbReference type="Proteomes" id="UP001596379">
    <property type="component" value="Unassembled WGS sequence"/>
</dbReference>
<organism evidence="1 2">
    <name type="scientific">Herminiimonas aquatilis</name>
    <dbReference type="NCBI Taxonomy" id="345342"/>
    <lineage>
        <taxon>Bacteria</taxon>
        <taxon>Pseudomonadati</taxon>
        <taxon>Pseudomonadota</taxon>
        <taxon>Betaproteobacteria</taxon>
        <taxon>Burkholderiales</taxon>
        <taxon>Oxalobacteraceae</taxon>
        <taxon>Herminiimonas</taxon>
    </lineage>
</organism>
<evidence type="ECO:0000313" key="1">
    <source>
        <dbReference type="EMBL" id="MFC7299643.1"/>
    </source>
</evidence>
<protein>
    <submittedName>
        <fullName evidence="1">Thiol-disulfide oxidoreductase DCC family protein</fullName>
    </submittedName>
</protein>
<reference evidence="2" key="1">
    <citation type="journal article" date="2019" name="Int. J. Syst. Evol. Microbiol.">
        <title>The Global Catalogue of Microorganisms (GCM) 10K type strain sequencing project: providing services to taxonomists for standard genome sequencing and annotation.</title>
        <authorList>
            <consortium name="The Broad Institute Genomics Platform"/>
            <consortium name="The Broad Institute Genome Sequencing Center for Infectious Disease"/>
            <person name="Wu L."/>
            <person name="Ma J."/>
        </authorList>
    </citation>
    <scope>NUCLEOTIDE SEQUENCE [LARGE SCALE GENOMIC DNA]</scope>
    <source>
        <strain evidence="2">CCUG 36956</strain>
    </source>
</reference>
<dbReference type="EMBL" id="JBHTCC010000003">
    <property type="protein sequence ID" value="MFC7299643.1"/>
    <property type="molecule type" value="Genomic_DNA"/>
</dbReference>
<comment type="caution">
    <text evidence="1">The sequence shown here is derived from an EMBL/GenBank/DDBJ whole genome shotgun (WGS) entry which is preliminary data.</text>
</comment>
<name>A0ABW2J945_9BURK</name>
<sequence length="132" mass="15043">MNKDADSQSNGSTKVMFDGACPLCRREIAIYQKIQANEDIAWVDVSACDFQPPVGMTKAQLLKRFHLITPDGDILSGAEAFVFVWNRLPGWRWLGRCARLPGMMFLMEWLYRGFLVVRPGLQQLARFFAAKQ</sequence>
<proteinExistence type="predicted"/>
<dbReference type="Pfam" id="PF04134">
    <property type="entry name" value="DCC1-like"/>
    <property type="match status" value="1"/>
</dbReference>
<accession>A0ABW2J945</accession>